<dbReference type="PANTHER" id="PTHR48200">
    <property type="entry name" value="PROTEIN, PUTATIVE-RELATED"/>
    <property type="match status" value="1"/>
</dbReference>
<dbReference type="AlphaFoldDB" id="A0A7J8W549"/>
<dbReference type="PANTHER" id="PTHR48200:SF1">
    <property type="entry name" value="AMINOTRANSFERASE-LIKE PLANT MOBILE DOMAIN-CONTAINING PROTEIN"/>
    <property type="match status" value="1"/>
</dbReference>
<sequence>MVLHHCSKIQADKAYSRAVNVPTFLKKLMNITGKSEQWVAARIKQKGDSKCIPWKNLKDLILAYPDTKKKVDVFVLSVYDLVVFLKAMGHVNEAVTDLFDRFDKRVSPDNFGKNLQITERIPESSHFWKVDKVSYRVFSENYSPLKEINLQEDDIEWRAPWMLQDKILYKCGNFDWVPLLGIWEVVGYAPLLELTQRWLQEEDSRDVQCLESDSMDEGIGSRLDIDVQKLETDKLRKWKNKAEGDLDSLKTDYKKLCFSMRTA</sequence>
<evidence type="ECO:0000313" key="3">
    <source>
        <dbReference type="Proteomes" id="UP000593573"/>
    </source>
</evidence>
<dbReference type="Proteomes" id="UP000593573">
    <property type="component" value="Unassembled WGS sequence"/>
</dbReference>
<organism evidence="2 3">
    <name type="scientific">Gossypium klotzschianum</name>
    <dbReference type="NCBI Taxonomy" id="34286"/>
    <lineage>
        <taxon>Eukaryota</taxon>
        <taxon>Viridiplantae</taxon>
        <taxon>Streptophyta</taxon>
        <taxon>Embryophyta</taxon>
        <taxon>Tracheophyta</taxon>
        <taxon>Spermatophyta</taxon>
        <taxon>Magnoliopsida</taxon>
        <taxon>eudicotyledons</taxon>
        <taxon>Gunneridae</taxon>
        <taxon>Pentapetalae</taxon>
        <taxon>rosids</taxon>
        <taxon>malvids</taxon>
        <taxon>Malvales</taxon>
        <taxon>Malvaceae</taxon>
        <taxon>Malvoideae</taxon>
        <taxon>Gossypium</taxon>
    </lineage>
</organism>
<evidence type="ECO:0000313" key="2">
    <source>
        <dbReference type="EMBL" id="MBA0670023.1"/>
    </source>
</evidence>
<feature type="domain" description="DUF7745" evidence="1">
    <location>
        <begin position="148"/>
        <end position="203"/>
    </location>
</feature>
<dbReference type="Pfam" id="PF24924">
    <property type="entry name" value="DUF7745"/>
    <property type="match status" value="1"/>
</dbReference>
<comment type="caution">
    <text evidence="2">The sequence shown here is derived from an EMBL/GenBank/DDBJ whole genome shotgun (WGS) entry which is preliminary data.</text>
</comment>
<name>A0A7J8W549_9ROSI</name>
<protein>
    <recommendedName>
        <fullName evidence="1">DUF7745 domain-containing protein</fullName>
    </recommendedName>
</protein>
<reference evidence="2 3" key="1">
    <citation type="journal article" date="2019" name="Genome Biol. Evol.">
        <title>Insights into the evolution of the New World diploid cottons (Gossypium, subgenus Houzingenia) based on genome sequencing.</title>
        <authorList>
            <person name="Grover C.E."/>
            <person name="Arick M.A. 2nd"/>
            <person name="Thrash A."/>
            <person name="Conover J.L."/>
            <person name="Sanders W.S."/>
            <person name="Peterson D.G."/>
            <person name="Frelichowski J.E."/>
            <person name="Scheffler J.A."/>
            <person name="Scheffler B.E."/>
            <person name="Wendel J.F."/>
        </authorList>
    </citation>
    <scope>NUCLEOTIDE SEQUENCE [LARGE SCALE GENOMIC DNA]</scope>
    <source>
        <strain evidence="2">57</strain>
        <tissue evidence="2">Leaf</tissue>
    </source>
</reference>
<keyword evidence="3" id="KW-1185">Reference proteome</keyword>
<accession>A0A7J8W549</accession>
<proteinExistence type="predicted"/>
<dbReference type="InterPro" id="IPR056647">
    <property type="entry name" value="DUF7745"/>
</dbReference>
<gene>
    <name evidence="2" type="ORF">Goklo_029387</name>
</gene>
<dbReference type="EMBL" id="JABFAB010234931">
    <property type="protein sequence ID" value="MBA0670023.1"/>
    <property type="molecule type" value="Genomic_DNA"/>
</dbReference>
<feature type="non-terminal residue" evidence="2">
    <location>
        <position position="1"/>
    </location>
</feature>
<evidence type="ECO:0000259" key="1">
    <source>
        <dbReference type="Pfam" id="PF24924"/>
    </source>
</evidence>